<keyword evidence="2" id="KW-1185">Reference proteome</keyword>
<comment type="caution">
    <text evidence="1">The sequence shown here is derived from an EMBL/GenBank/DDBJ whole genome shotgun (WGS) entry which is preliminary data.</text>
</comment>
<gene>
    <name evidence="1" type="ORF">RM697_00825</name>
</gene>
<evidence type="ECO:0008006" key="3">
    <source>
        <dbReference type="Google" id="ProtNLM"/>
    </source>
</evidence>
<accession>A0ABU2YG59</accession>
<evidence type="ECO:0000313" key="2">
    <source>
        <dbReference type="Proteomes" id="UP001259492"/>
    </source>
</evidence>
<reference evidence="1 2" key="1">
    <citation type="submission" date="2023-09" db="EMBL/GenBank/DDBJ databases">
        <authorList>
            <person name="Rey-Velasco X."/>
        </authorList>
    </citation>
    <scope>NUCLEOTIDE SEQUENCE [LARGE SCALE GENOMIC DNA]</scope>
    <source>
        <strain evidence="1 2">W332</strain>
    </source>
</reference>
<dbReference type="EMBL" id="JAVRIA010000001">
    <property type="protein sequence ID" value="MDT0557168.1"/>
    <property type="molecule type" value="Genomic_DNA"/>
</dbReference>
<protein>
    <recommendedName>
        <fullName evidence="3">Lipoprotein</fullName>
    </recommendedName>
</protein>
<organism evidence="1 2">
    <name type="scientific">Microcosmobacter mediterraneus</name>
    <dbReference type="NCBI Taxonomy" id="3075607"/>
    <lineage>
        <taxon>Bacteria</taxon>
        <taxon>Pseudomonadati</taxon>
        <taxon>Bacteroidota</taxon>
        <taxon>Flavobacteriia</taxon>
        <taxon>Flavobacteriales</taxon>
        <taxon>Flavobacteriaceae</taxon>
        <taxon>Microcosmobacter</taxon>
    </lineage>
</organism>
<dbReference type="Proteomes" id="UP001259492">
    <property type="component" value="Unassembled WGS sequence"/>
</dbReference>
<dbReference type="PROSITE" id="PS51257">
    <property type="entry name" value="PROKAR_LIPOPROTEIN"/>
    <property type="match status" value="1"/>
</dbReference>
<sequence length="326" mass="38291">MKIRFLIILSSFLCSLTACDKSIKEDTDYNKYHSATILAEELISQEKFEDALLKYEKLFSEYDFIFLRDYKVASQISLLIGEKEKGLIYIKKAISNGWGLTKLKEQKFLSENLLDSDWKNIENHYKDLRSLFLNRIDSTLKNRINLMIEKDQKLAYEAYIIEDEQEQEKFISENFPKHSEEQLINLIEIMEINDYPGEFLIGNDFWVSTILSHHNSQGADYVRKDTLYDFIKPELIKSLKKGYISPYEIALVEDWKKTVTSEWNESPYGYLNPPNVSNISKINKTRKAIGLRSVELRNKLIDIEVKTGMNFYLPDWVDGKIKIKEK</sequence>
<proteinExistence type="predicted"/>
<evidence type="ECO:0000313" key="1">
    <source>
        <dbReference type="EMBL" id="MDT0557168.1"/>
    </source>
</evidence>
<name>A0ABU2YG59_9FLAO</name>
<dbReference type="RefSeq" id="WP_311425940.1">
    <property type="nucleotide sequence ID" value="NZ_JAVRIA010000001.1"/>
</dbReference>